<dbReference type="InParanoid" id="F6XDH7"/>
<evidence type="ECO:0000256" key="6">
    <source>
        <dbReference type="SAM" id="SignalP"/>
    </source>
</evidence>
<name>F6XDH7_MONDO</name>
<dbReference type="OMA" id="WMGKFYR"/>
<dbReference type="FunCoup" id="F6XDH7">
    <property type="interactions" value="104"/>
</dbReference>
<keyword evidence="8" id="KW-1185">Reference proteome</keyword>
<dbReference type="Ensembl" id="ENSMODT00000040089.2">
    <property type="protein sequence ID" value="ENSMODP00000038489.2"/>
    <property type="gene ID" value="ENSMODG00000025663.3"/>
</dbReference>
<feature type="signal peptide" evidence="6">
    <location>
        <begin position="1"/>
        <end position="25"/>
    </location>
</feature>
<comment type="similarity">
    <text evidence="2">Belongs to the IL-10 family.</text>
</comment>
<keyword evidence="4" id="KW-0964">Secreted</keyword>
<evidence type="ECO:0000313" key="7">
    <source>
        <dbReference type="Ensembl" id="ENSMODP00000038489.2"/>
    </source>
</evidence>
<reference evidence="7 8" key="1">
    <citation type="journal article" date="2007" name="Nature">
        <title>Genome of the marsupial Monodelphis domestica reveals innovation in non-coding sequences.</title>
        <authorList>
            <person name="Mikkelsen T.S."/>
            <person name="Wakefield M.J."/>
            <person name="Aken B."/>
            <person name="Amemiya C.T."/>
            <person name="Chang J.L."/>
            <person name="Duke S."/>
            <person name="Garber M."/>
            <person name="Gentles A.J."/>
            <person name="Goodstadt L."/>
            <person name="Heger A."/>
            <person name="Jurka J."/>
            <person name="Kamal M."/>
            <person name="Mauceli E."/>
            <person name="Searle S.M."/>
            <person name="Sharpe T."/>
            <person name="Baker M.L."/>
            <person name="Batzer M.A."/>
            <person name="Benos P.V."/>
            <person name="Belov K."/>
            <person name="Clamp M."/>
            <person name="Cook A."/>
            <person name="Cuff J."/>
            <person name="Das R."/>
            <person name="Davidow L."/>
            <person name="Deakin J.E."/>
            <person name="Fazzari M.J."/>
            <person name="Glass J.L."/>
            <person name="Grabherr M."/>
            <person name="Greally J.M."/>
            <person name="Gu W."/>
            <person name="Hore T.A."/>
            <person name="Huttley G.A."/>
            <person name="Kleber M."/>
            <person name="Jirtle R.L."/>
            <person name="Koina E."/>
            <person name="Lee J.T."/>
            <person name="Mahony S."/>
            <person name="Marra M.A."/>
            <person name="Miller R.D."/>
            <person name="Nicholls R.D."/>
            <person name="Oda M."/>
            <person name="Papenfuss A.T."/>
            <person name="Parra Z.E."/>
            <person name="Pollock D.D."/>
            <person name="Ray D.A."/>
            <person name="Schein J.E."/>
            <person name="Speed T.P."/>
            <person name="Thompson K."/>
            <person name="VandeBerg J.L."/>
            <person name="Wade C.M."/>
            <person name="Walker J.A."/>
            <person name="Waters P.D."/>
            <person name="Webber C."/>
            <person name="Weidman J.R."/>
            <person name="Xie X."/>
            <person name="Zody M.C."/>
            <person name="Baldwin J."/>
            <person name="Abdouelleil A."/>
            <person name="Abdulkadir J."/>
            <person name="Abebe A."/>
            <person name="Abera B."/>
            <person name="Abreu J."/>
            <person name="Acer S.C."/>
            <person name="Aftuck L."/>
            <person name="Alexander A."/>
            <person name="An P."/>
            <person name="Anderson E."/>
            <person name="Anderson S."/>
            <person name="Arachi H."/>
            <person name="Azer M."/>
            <person name="Bachantsang P."/>
            <person name="Barry A."/>
            <person name="Bayul T."/>
            <person name="Berlin A."/>
            <person name="Bessette D."/>
            <person name="Bloom T."/>
            <person name="Bloom T."/>
            <person name="Boguslavskiy L."/>
            <person name="Bonnet C."/>
            <person name="Boukhgalter B."/>
            <person name="Bourzgui I."/>
            <person name="Brown A."/>
            <person name="Cahill P."/>
            <person name="Channer S."/>
            <person name="Cheshatsang Y."/>
            <person name="Chuda L."/>
            <person name="Citroen M."/>
            <person name="Collymore A."/>
            <person name="Cooke P."/>
            <person name="Costello M."/>
            <person name="D'Aco K."/>
            <person name="Daza R."/>
            <person name="De Haan G."/>
            <person name="DeGray S."/>
            <person name="DeMaso C."/>
            <person name="Dhargay N."/>
            <person name="Dooley K."/>
            <person name="Dooley E."/>
            <person name="Doricent M."/>
            <person name="Dorje P."/>
            <person name="Dorjee K."/>
            <person name="Dupes A."/>
            <person name="Elong R."/>
            <person name="Falk J."/>
            <person name="Farina A."/>
            <person name="Faro S."/>
            <person name="Ferguson D."/>
            <person name="Fisher S."/>
            <person name="Foley C.D."/>
            <person name="Franke A."/>
            <person name="Friedrich D."/>
            <person name="Gadbois L."/>
            <person name="Gearin G."/>
            <person name="Gearin C.R."/>
            <person name="Giannoukos G."/>
            <person name="Goode T."/>
            <person name="Graham J."/>
            <person name="Grandbois E."/>
            <person name="Grewal S."/>
            <person name="Gyaltsen K."/>
            <person name="Hafez N."/>
            <person name="Hagos B."/>
            <person name="Hall J."/>
            <person name="Henson C."/>
            <person name="Hollinger A."/>
            <person name="Honan T."/>
            <person name="Huard M.D."/>
            <person name="Hughes L."/>
            <person name="Hurhula B."/>
            <person name="Husby M.E."/>
            <person name="Kamat A."/>
            <person name="Kanga B."/>
            <person name="Kashin S."/>
            <person name="Khazanovich D."/>
            <person name="Kisner P."/>
            <person name="Lance K."/>
            <person name="Lara M."/>
            <person name="Lee W."/>
            <person name="Lennon N."/>
            <person name="Letendre F."/>
            <person name="LeVine R."/>
            <person name="Lipovsky A."/>
            <person name="Liu X."/>
            <person name="Liu J."/>
            <person name="Liu S."/>
            <person name="Lokyitsang T."/>
            <person name="Lokyitsang Y."/>
            <person name="Lubonja R."/>
            <person name="Lui A."/>
            <person name="MacDonald P."/>
            <person name="Magnisalis V."/>
            <person name="Maru K."/>
            <person name="Matthews C."/>
            <person name="McCusker W."/>
            <person name="McDonough S."/>
            <person name="Mehta T."/>
            <person name="Meldrim J."/>
            <person name="Meneus L."/>
            <person name="Mihai O."/>
            <person name="Mihalev A."/>
            <person name="Mihova T."/>
            <person name="Mittelman R."/>
            <person name="Mlenga V."/>
            <person name="Montmayeur A."/>
            <person name="Mulrain L."/>
            <person name="Navidi A."/>
            <person name="Naylor J."/>
            <person name="Negash T."/>
            <person name="Nguyen T."/>
            <person name="Nguyen N."/>
            <person name="Nicol R."/>
            <person name="Norbu C."/>
            <person name="Norbu N."/>
            <person name="Novod N."/>
            <person name="O'Neill B."/>
            <person name="Osman S."/>
            <person name="Markiewicz E."/>
            <person name="Oyono O.L."/>
            <person name="Patti C."/>
            <person name="Phunkhang P."/>
            <person name="Pierre F."/>
            <person name="Priest M."/>
            <person name="Raghuraman S."/>
            <person name="Rege F."/>
            <person name="Reyes R."/>
            <person name="Rise C."/>
            <person name="Rogov P."/>
            <person name="Ross K."/>
            <person name="Ryan E."/>
            <person name="Settipalli S."/>
            <person name="Shea T."/>
            <person name="Sherpa N."/>
            <person name="Shi L."/>
            <person name="Shih D."/>
            <person name="Sparrow T."/>
            <person name="Spaulding J."/>
            <person name="Stalker J."/>
            <person name="Stange-Thomann N."/>
            <person name="Stavropoulos S."/>
            <person name="Stone C."/>
            <person name="Strader C."/>
            <person name="Tesfaye S."/>
            <person name="Thomson T."/>
            <person name="Thoulutsang Y."/>
            <person name="Thoulutsang D."/>
            <person name="Topham K."/>
            <person name="Topping I."/>
            <person name="Tsamla T."/>
            <person name="Vassiliev H."/>
            <person name="Vo A."/>
            <person name="Wangchuk T."/>
            <person name="Wangdi T."/>
            <person name="Weiand M."/>
            <person name="Wilkinson J."/>
            <person name="Wilson A."/>
            <person name="Yadav S."/>
            <person name="Young G."/>
            <person name="Yu Q."/>
            <person name="Zembek L."/>
            <person name="Zhong D."/>
            <person name="Zimmer A."/>
            <person name="Zwirko Z."/>
            <person name="Jaffe D.B."/>
            <person name="Alvarez P."/>
            <person name="Brockman W."/>
            <person name="Butler J."/>
            <person name="Chin C."/>
            <person name="Gnerre S."/>
            <person name="MacCallum I."/>
            <person name="Graves J.A."/>
            <person name="Ponting C.P."/>
            <person name="Breen M."/>
            <person name="Samollow P.B."/>
            <person name="Lander E.S."/>
            <person name="Lindblad-Toh K."/>
        </authorList>
    </citation>
    <scope>NUCLEOTIDE SEQUENCE [LARGE SCALE GENOMIC DNA]</scope>
</reference>
<proteinExistence type="inferred from homology"/>
<evidence type="ECO:0000313" key="8">
    <source>
        <dbReference type="Proteomes" id="UP000002280"/>
    </source>
</evidence>
<dbReference type="SUPFAM" id="SSF47266">
    <property type="entry name" value="4-helical cytokines"/>
    <property type="match status" value="1"/>
</dbReference>
<dbReference type="Bgee" id="ENSMODG00000025663">
    <property type="expression patterns" value="Expressed in blood and 2 other cell types or tissues"/>
</dbReference>
<feature type="chain" id="PRO_5023935879" evidence="6">
    <location>
        <begin position="26"/>
        <end position="165"/>
    </location>
</feature>
<dbReference type="PANTHER" id="PTHR48482">
    <property type="entry name" value="INTERLEUKIN-19-RELATED"/>
    <property type="match status" value="1"/>
</dbReference>
<dbReference type="AlphaFoldDB" id="F6XDH7"/>
<dbReference type="STRING" id="13616.ENSMODP00000038489"/>
<dbReference type="GeneTree" id="ENSGT00950000183124"/>
<reference evidence="7" key="2">
    <citation type="submission" date="2025-08" db="UniProtKB">
        <authorList>
            <consortium name="Ensembl"/>
        </authorList>
    </citation>
    <scope>IDENTIFICATION</scope>
</reference>
<dbReference type="InterPro" id="IPR020443">
    <property type="entry name" value="IL-10/19/20/24/26"/>
</dbReference>
<organism evidence="7 8">
    <name type="scientific">Monodelphis domestica</name>
    <name type="common">Gray short-tailed opossum</name>
    <dbReference type="NCBI Taxonomy" id="13616"/>
    <lineage>
        <taxon>Eukaryota</taxon>
        <taxon>Metazoa</taxon>
        <taxon>Chordata</taxon>
        <taxon>Craniata</taxon>
        <taxon>Vertebrata</taxon>
        <taxon>Euteleostomi</taxon>
        <taxon>Mammalia</taxon>
        <taxon>Metatheria</taxon>
        <taxon>Didelphimorphia</taxon>
        <taxon>Didelphidae</taxon>
        <taxon>Monodelphis</taxon>
    </lineage>
</organism>
<dbReference type="eggNOG" id="ENOG502SUXZ">
    <property type="taxonomic scope" value="Eukaryota"/>
</dbReference>
<evidence type="ECO:0000256" key="1">
    <source>
        <dbReference type="ARBA" id="ARBA00004613"/>
    </source>
</evidence>
<dbReference type="Gene3D" id="1.20.1250.10">
    <property type="match status" value="1"/>
</dbReference>
<accession>F6XDH7</accession>
<dbReference type="PANTHER" id="PTHR48482:SF4">
    <property type="entry name" value="INTERLEUKIN-24"/>
    <property type="match status" value="1"/>
</dbReference>
<dbReference type="GO" id="GO:0005125">
    <property type="term" value="F:cytokine activity"/>
    <property type="evidence" value="ECO:0007669"/>
    <property type="project" value="UniProtKB-KW"/>
</dbReference>
<reference evidence="7" key="3">
    <citation type="submission" date="2025-09" db="UniProtKB">
        <authorList>
            <consortium name="Ensembl"/>
        </authorList>
    </citation>
    <scope>IDENTIFICATION</scope>
</reference>
<evidence type="ECO:0000256" key="2">
    <source>
        <dbReference type="ARBA" id="ARBA00008813"/>
    </source>
</evidence>
<evidence type="ECO:0000256" key="5">
    <source>
        <dbReference type="ARBA" id="ARBA00022729"/>
    </source>
</evidence>
<comment type="subcellular location">
    <subcellularLocation>
        <location evidence="1">Secreted</location>
    </subcellularLocation>
</comment>
<dbReference type="InterPro" id="IPR009079">
    <property type="entry name" value="4_helix_cytokine-like_core"/>
</dbReference>
<evidence type="ECO:0000256" key="4">
    <source>
        <dbReference type="ARBA" id="ARBA00022525"/>
    </source>
</evidence>
<evidence type="ECO:0000256" key="3">
    <source>
        <dbReference type="ARBA" id="ARBA00022514"/>
    </source>
</evidence>
<sequence length="165" mass="18714">MQMATIPPSLFLLIFLWSTELGAEGQEVHFGSCWVQRAILRDLWRAFQAMKNTVVSKGTILSLTGVQCENNVWAEICHLTNSLLDFYLKNIFKNYKTKAAKLGILPPFMSLANNFFAILQKFKRCVSRAWGQGPGTRGLNPEVRLTKALGEVDILLTWMEKAFRS</sequence>
<dbReference type="GO" id="GO:0005615">
    <property type="term" value="C:extracellular space"/>
    <property type="evidence" value="ECO:0007669"/>
    <property type="project" value="UniProtKB-KW"/>
</dbReference>
<protein>
    <submittedName>
        <fullName evidence="7">Uncharacterized protein</fullName>
    </submittedName>
</protein>
<keyword evidence="5 6" id="KW-0732">Signal</keyword>
<dbReference type="HOGENOM" id="CLU_098690_0_0_1"/>
<dbReference type="Proteomes" id="UP000002280">
    <property type="component" value="Chromosome 2"/>
</dbReference>
<keyword evidence="3" id="KW-0202">Cytokine</keyword>